<gene>
    <name evidence="1" type="ORF">COEU31_05110</name>
</gene>
<dbReference type="RefSeq" id="WP_015533581.1">
    <property type="nucleotide sequence ID" value="NZ_BLYL01000002.1"/>
</dbReference>
<comment type="caution">
    <text evidence="1">The sequence shown here is derived from an EMBL/GenBank/DDBJ whole genome shotgun (WGS) entry which is preliminary data.</text>
</comment>
<name>A0AAI9K112_9FIRM</name>
<dbReference type="AlphaFoldDB" id="A0AAI9K112"/>
<dbReference type="Proteomes" id="UP000660047">
    <property type="component" value="Unassembled WGS sequence"/>
</dbReference>
<sequence>MEDKIRITTETGSRLVGALIGLVRATDGMMHVTDDTNNIIIEGLHMSDIALGISDADMKAMIARVHADKHTIVPDCSVCGAPCGRTADYDWESVYREERTEHEEGNRDGNVAEPSVISDVRIDILSTLQKISHRVISGEINADGEVNFSVCRAVFALGENWSDGELERVERELEDLSTNNSM</sequence>
<evidence type="ECO:0000313" key="2">
    <source>
        <dbReference type="Proteomes" id="UP000660047"/>
    </source>
</evidence>
<reference evidence="1" key="1">
    <citation type="submission" date="2020-06" db="EMBL/GenBank/DDBJ databases">
        <title>Characterization of fructooligosaccharide metabolism and fructooligosaccharide-degrading enzymes in human commensal butyrate producers.</title>
        <authorList>
            <person name="Tanno H."/>
            <person name="Fujii T."/>
            <person name="Hirano K."/>
            <person name="Maeno S."/>
            <person name="Tonozuka T."/>
            <person name="Sakamoto M."/>
            <person name="Ohkuma M."/>
            <person name="Tochio T."/>
            <person name="Endo A."/>
        </authorList>
    </citation>
    <scope>NUCLEOTIDE SEQUENCE</scope>
    <source>
        <strain evidence="1">JCM 31265</strain>
    </source>
</reference>
<accession>A0AAI9K112</accession>
<dbReference type="EMBL" id="BLYL01000002">
    <property type="protein sequence ID" value="GFO93465.1"/>
    <property type="molecule type" value="Genomic_DNA"/>
</dbReference>
<protein>
    <submittedName>
        <fullName evidence="1">Uncharacterized protein</fullName>
    </submittedName>
</protein>
<evidence type="ECO:0000313" key="1">
    <source>
        <dbReference type="EMBL" id="GFO93465.1"/>
    </source>
</evidence>
<organism evidence="1 2">
    <name type="scientific">Coprococcus eutactus</name>
    <dbReference type="NCBI Taxonomy" id="33043"/>
    <lineage>
        <taxon>Bacteria</taxon>
        <taxon>Bacillati</taxon>
        <taxon>Bacillota</taxon>
        <taxon>Clostridia</taxon>
        <taxon>Lachnospirales</taxon>
        <taxon>Lachnospiraceae</taxon>
        <taxon>Coprococcus</taxon>
    </lineage>
</organism>
<proteinExistence type="predicted"/>